<dbReference type="GO" id="GO:0010597">
    <property type="term" value="P:green leaf volatile biosynthetic process"/>
    <property type="evidence" value="ECO:0007669"/>
    <property type="project" value="UniProtKB-ARBA"/>
</dbReference>
<keyword evidence="5" id="KW-1185">Reference proteome</keyword>
<feature type="region of interest" description="Disordered" evidence="1">
    <location>
        <begin position="183"/>
        <end position="300"/>
    </location>
</feature>
<feature type="compositionally biased region" description="Low complexity" evidence="1">
    <location>
        <begin position="37"/>
        <end position="49"/>
    </location>
</feature>
<dbReference type="InterPro" id="IPR009057">
    <property type="entry name" value="Homeodomain-like_sf"/>
</dbReference>
<dbReference type="InterPro" id="IPR001005">
    <property type="entry name" value="SANT/Myb"/>
</dbReference>
<dbReference type="PROSITE" id="PS50090">
    <property type="entry name" value="MYB_LIKE"/>
    <property type="match status" value="1"/>
</dbReference>
<feature type="compositionally biased region" description="Basic residues" evidence="1">
    <location>
        <begin position="288"/>
        <end position="300"/>
    </location>
</feature>
<accession>A0A9P0ZJ83</accession>
<evidence type="ECO:0000259" key="3">
    <source>
        <dbReference type="PROSITE" id="PS51293"/>
    </source>
</evidence>
<dbReference type="OrthoDB" id="272624at2759"/>
<feature type="domain" description="SANT" evidence="3">
    <location>
        <begin position="403"/>
        <end position="451"/>
    </location>
</feature>
<dbReference type="InterPro" id="IPR039467">
    <property type="entry name" value="TFIIIB_B''_Myb"/>
</dbReference>
<feature type="compositionally biased region" description="Basic residues" evidence="1">
    <location>
        <begin position="20"/>
        <end position="32"/>
    </location>
</feature>
<dbReference type="SUPFAM" id="SSF46689">
    <property type="entry name" value="Homeodomain-like"/>
    <property type="match status" value="1"/>
</dbReference>
<sequence length="556" mass="62420">MDLLDDLFDDGAVKPARAAGKFKPKVKARPVHRGPVSTQSLSSSQTIQSGNADSRKIAAPKDVLPSPIEHFIPTSEVPNIPDVDGSFQPPAAQDAFTSCGEPAVATCEGVSQIDSIDLGTEEIEAYPCLDSDRLEQSTVSGLHIGKFQPKPKVQVFTENVETAIPHSNAKDSEYTDLVDKARTPTFDTDDVNNVPSSGFDHTFPTEPTAEVSESEEMPNADEDFLPGHSGSPILNENEDIDEEYQAENESRKKRTRKTSMKQTDDGEENHGKKRKKANDKTGKATKEKVKKFSHSTRQKKRTLDKVLLETPEEDINYQRVPIRDLILLAEHKERVAKNAAATTSSQTPQVTSSVGNSTFEMNDEEEAFTFNGDNDAEAFGEQERAAAVDSTLYYNYHTYMEKATRARWSKADTELFYEAIRQFGSDFSMIQQLFPGRTRTQVRLKYKKEEQRYPSRVLDALTTRANDHSRFEQVIERLKEIAAEGDQNDDDLDAVVDLTDEEEGQKEETEVENIIVENEVQDTDQDVVTQVQTDVAEEVEEEEVEEDIWSQYRSED</sequence>
<dbReference type="Pfam" id="PF15963">
    <property type="entry name" value="Myb_DNA-bind_7"/>
    <property type="match status" value="1"/>
</dbReference>
<dbReference type="GO" id="GO:0070898">
    <property type="term" value="P:RNA polymerase III preinitiation complex assembly"/>
    <property type="evidence" value="ECO:0007669"/>
    <property type="project" value="TreeGrafter"/>
</dbReference>
<dbReference type="Proteomes" id="UP001152484">
    <property type="component" value="Unassembled WGS sequence"/>
</dbReference>
<evidence type="ECO:0000256" key="1">
    <source>
        <dbReference type="SAM" id="MobiDB-lite"/>
    </source>
</evidence>
<feature type="region of interest" description="Disordered" evidence="1">
    <location>
        <begin position="20"/>
        <end position="57"/>
    </location>
</feature>
<dbReference type="SMART" id="SM00717">
    <property type="entry name" value="SANT"/>
    <property type="match status" value="1"/>
</dbReference>
<feature type="compositionally biased region" description="Acidic residues" evidence="1">
    <location>
        <begin position="500"/>
        <end position="511"/>
    </location>
</feature>
<feature type="domain" description="Myb-like" evidence="2">
    <location>
        <begin position="400"/>
        <end position="450"/>
    </location>
</feature>
<evidence type="ECO:0000313" key="5">
    <source>
        <dbReference type="Proteomes" id="UP001152484"/>
    </source>
</evidence>
<feature type="compositionally biased region" description="Acidic residues" evidence="1">
    <location>
        <begin position="535"/>
        <end position="548"/>
    </location>
</feature>
<feature type="compositionally biased region" description="Basic and acidic residues" evidence="1">
    <location>
        <begin position="278"/>
        <end position="287"/>
    </location>
</feature>
<dbReference type="PANTHER" id="PTHR22929">
    <property type="entry name" value="RNA POLYMERASE III TRANSCRIPTION INITIATION FACTOR B"/>
    <property type="match status" value="1"/>
</dbReference>
<feature type="compositionally biased region" description="Acidic residues" evidence="1">
    <location>
        <begin position="212"/>
        <end position="224"/>
    </location>
</feature>
<dbReference type="PROSITE" id="PS51293">
    <property type="entry name" value="SANT"/>
    <property type="match status" value="1"/>
</dbReference>
<dbReference type="InterPro" id="IPR017884">
    <property type="entry name" value="SANT_dom"/>
</dbReference>
<dbReference type="CDD" id="cd00167">
    <property type="entry name" value="SANT"/>
    <property type="match status" value="1"/>
</dbReference>
<proteinExistence type="predicted"/>
<feature type="region of interest" description="Disordered" evidence="1">
    <location>
        <begin position="500"/>
        <end position="556"/>
    </location>
</feature>
<dbReference type="Gene3D" id="1.10.10.60">
    <property type="entry name" value="Homeodomain-like"/>
    <property type="match status" value="1"/>
</dbReference>
<dbReference type="GO" id="GO:0000126">
    <property type="term" value="C:transcription factor TFIIIB complex"/>
    <property type="evidence" value="ECO:0007669"/>
    <property type="project" value="TreeGrafter"/>
</dbReference>
<comment type="caution">
    <text evidence="4">The sequence shown here is derived from an EMBL/GenBank/DDBJ whole genome shotgun (WGS) entry which is preliminary data.</text>
</comment>
<reference evidence="4" key="1">
    <citation type="submission" date="2022-07" db="EMBL/GenBank/DDBJ databases">
        <authorList>
            <person name="Macas J."/>
            <person name="Novak P."/>
            <person name="Neumann P."/>
        </authorList>
    </citation>
    <scope>NUCLEOTIDE SEQUENCE</scope>
</reference>
<dbReference type="PANTHER" id="PTHR22929:SF0">
    <property type="entry name" value="TRANSCRIPTION FACTOR TFIIIB COMPONENT B'' HOMOLOG"/>
    <property type="match status" value="1"/>
</dbReference>
<evidence type="ECO:0008006" key="6">
    <source>
        <dbReference type="Google" id="ProtNLM"/>
    </source>
</evidence>
<evidence type="ECO:0000259" key="2">
    <source>
        <dbReference type="PROSITE" id="PS50090"/>
    </source>
</evidence>
<dbReference type="AlphaFoldDB" id="A0A9P0ZJ83"/>
<dbReference type="EMBL" id="CAMAPE010000045">
    <property type="protein sequence ID" value="CAH9103620.1"/>
    <property type="molecule type" value="Genomic_DNA"/>
</dbReference>
<name>A0A9P0ZJ83_CUSEU</name>
<gene>
    <name evidence="4" type="ORF">CEURO_LOCUS16203</name>
</gene>
<dbReference type="GO" id="GO:0000976">
    <property type="term" value="F:transcription cis-regulatory region binding"/>
    <property type="evidence" value="ECO:0007669"/>
    <property type="project" value="UniProtKB-ARBA"/>
</dbReference>
<protein>
    <recommendedName>
        <fullName evidence="6">SANT domain-containing protein</fullName>
    </recommendedName>
</protein>
<evidence type="ECO:0000313" key="4">
    <source>
        <dbReference type="EMBL" id="CAH9103620.1"/>
    </source>
</evidence>
<dbReference type="GO" id="GO:0001156">
    <property type="term" value="F:TFIIIC-class transcription factor complex binding"/>
    <property type="evidence" value="ECO:0007669"/>
    <property type="project" value="TreeGrafter"/>
</dbReference>
<feature type="compositionally biased region" description="Acidic residues" evidence="1">
    <location>
        <begin position="236"/>
        <end position="246"/>
    </location>
</feature>
<organism evidence="4 5">
    <name type="scientific">Cuscuta europaea</name>
    <name type="common">European dodder</name>
    <dbReference type="NCBI Taxonomy" id="41803"/>
    <lineage>
        <taxon>Eukaryota</taxon>
        <taxon>Viridiplantae</taxon>
        <taxon>Streptophyta</taxon>
        <taxon>Embryophyta</taxon>
        <taxon>Tracheophyta</taxon>
        <taxon>Spermatophyta</taxon>
        <taxon>Magnoliopsida</taxon>
        <taxon>eudicotyledons</taxon>
        <taxon>Gunneridae</taxon>
        <taxon>Pentapetalae</taxon>
        <taxon>asterids</taxon>
        <taxon>lamiids</taxon>
        <taxon>Solanales</taxon>
        <taxon>Convolvulaceae</taxon>
        <taxon>Cuscuteae</taxon>
        <taxon>Cuscuta</taxon>
        <taxon>Cuscuta subgen. Cuscuta</taxon>
    </lineage>
</organism>